<accession>A0A0U5ER63</accession>
<keyword evidence="2" id="KW-1185">Reference proteome</keyword>
<dbReference type="STRING" id="389348.PNK_1036"/>
<name>A0A0U5ER63_9BACT</name>
<dbReference type="SUPFAM" id="SSF55729">
    <property type="entry name" value="Acyl-CoA N-acyltransferases (Nat)"/>
    <property type="match status" value="1"/>
</dbReference>
<dbReference type="Pfam" id="PF12746">
    <property type="entry name" value="GNAT_acetyltran"/>
    <property type="match status" value="1"/>
</dbReference>
<reference evidence="2" key="1">
    <citation type="submission" date="2015-09" db="EMBL/GenBank/DDBJ databases">
        <authorList>
            <person name="Bertelli C."/>
        </authorList>
    </citation>
    <scope>NUCLEOTIDE SEQUENCE [LARGE SCALE GENOMIC DNA]</scope>
    <source>
        <strain evidence="2">KNic</strain>
    </source>
</reference>
<protein>
    <submittedName>
        <fullName evidence="1">Uncharacterized N-acetyltransferase ydfB</fullName>
        <ecNumber evidence="1">2.3.1.-</ecNumber>
    </submittedName>
</protein>
<dbReference type="PANTHER" id="PTHR31143:SF2">
    <property type="entry name" value="FR47-LIKE DOMAIN-CONTAINING PROTEIN-RELATED"/>
    <property type="match status" value="1"/>
</dbReference>
<dbReference type="InterPro" id="IPR016181">
    <property type="entry name" value="Acyl_CoA_acyltransferase"/>
</dbReference>
<dbReference type="InParanoid" id="A0A0U5ER63"/>
<evidence type="ECO:0000313" key="2">
    <source>
        <dbReference type="Proteomes" id="UP000069902"/>
    </source>
</evidence>
<keyword evidence="1" id="KW-0012">Acyltransferase</keyword>
<proteinExistence type="predicted"/>
<dbReference type="Proteomes" id="UP000069902">
    <property type="component" value="Chromosome cPNK"/>
</dbReference>
<dbReference type="AlphaFoldDB" id="A0A0U5ER63"/>
<evidence type="ECO:0000313" key="1">
    <source>
        <dbReference type="EMBL" id="CUI16656.1"/>
    </source>
</evidence>
<dbReference type="KEGG" id="pnl:PNK_1036"/>
<organism evidence="1 2">
    <name type="scientific">Candidatus Protochlamydia naegleriophila</name>
    <dbReference type="NCBI Taxonomy" id="389348"/>
    <lineage>
        <taxon>Bacteria</taxon>
        <taxon>Pseudomonadati</taxon>
        <taxon>Chlamydiota</taxon>
        <taxon>Chlamydiia</taxon>
        <taxon>Parachlamydiales</taxon>
        <taxon>Parachlamydiaceae</taxon>
        <taxon>Candidatus Protochlamydia</taxon>
    </lineage>
</organism>
<gene>
    <name evidence="1" type="primary">zmaR</name>
    <name evidence="1" type="ORF">PNK_1036</name>
</gene>
<dbReference type="GO" id="GO:0016746">
    <property type="term" value="F:acyltransferase activity"/>
    <property type="evidence" value="ECO:0007669"/>
    <property type="project" value="UniProtKB-KW"/>
</dbReference>
<dbReference type="EMBL" id="LN879502">
    <property type="protein sequence ID" value="CUI16656.1"/>
    <property type="molecule type" value="Genomic_DNA"/>
</dbReference>
<dbReference type="RefSeq" id="WP_059060719.1">
    <property type="nucleotide sequence ID" value="NZ_LN879502.1"/>
</dbReference>
<dbReference type="PATRIC" id="fig|389348.3.peg.1143"/>
<keyword evidence="1" id="KW-0808">Transferase</keyword>
<dbReference type="InterPro" id="IPR027365">
    <property type="entry name" value="GNAT_acetyltra_YdfB-like"/>
</dbReference>
<sequence>MEYSLTEENELEMLNSDEYEIAKPFFDGFNTYASILHSILEKRSVGTIFTDDKSNPSFVLVCSSSVIANLNAPVYLGGKLDQDSLKKVIAYLKSLPKVSLVAFSDWEFRLSFEEAGFKPIDRLQLRRPFGFFNVDTLKKSLSHQYLVDKVNSENFSQCNWYSYLLSLYGDSDRFFNNGMGFCLIDQGKVAAESYGFIAKDTAEIGVITDKNYRNQNLGTIVSAFMLDYCYKNDIEPYWNCDISNPASAIVAKKLGFEENCRYLFLRWNVS</sequence>
<dbReference type="EC" id="2.3.1.-" evidence="1"/>
<dbReference type="PANTHER" id="PTHR31143">
    <property type="match status" value="1"/>
</dbReference>
<dbReference type="Gene3D" id="3.40.630.30">
    <property type="match status" value="1"/>
</dbReference>